<sequence>MSKAPVGRCPQIPQVGAVGKNRGSAAQPWHVNGILGGSVLLSQALSPSKTVKEIEWSFSVGAGATIQVAEFGPGGIKGPDPKDQFKDQLEMFNRTALQIGHRLLSLTTPGCNVTLRCWVPAGSDAEAVWQLGSSPRTPWGQLCEDSQTLCLAMPASPFNSSYTCVARNPIQEKNTSIPLDALCQQAGTPDWWRWHMCLGPLAMGVGALLSIIWLRRKKRRKKAAKGGGCCWVKAMSSQPGLLGKQSWERGNRLFSFAVALPACLPLPALPGPGWLHHLLPRIPAPLGSLPPAPLSIAALTSPSSEDALPEPFYTEIQRRTPPRDA</sequence>
<evidence type="ECO:0000256" key="6">
    <source>
        <dbReference type="SAM" id="Phobius"/>
    </source>
</evidence>
<dbReference type="Proteomes" id="UP000694555">
    <property type="component" value="Unplaced"/>
</dbReference>
<dbReference type="InterPro" id="IPR015631">
    <property type="entry name" value="CD2/SLAM_rcpt"/>
</dbReference>
<evidence type="ECO:0000256" key="2">
    <source>
        <dbReference type="ARBA" id="ARBA00022729"/>
    </source>
</evidence>
<keyword evidence="4" id="KW-0325">Glycoprotein</keyword>
<feature type="region of interest" description="Disordered" evidence="5">
    <location>
        <begin position="301"/>
        <end position="325"/>
    </location>
</feature>
<dbReference type="PANTHER" id="PTHR12080">
    <property type="entry name" value="SIGNALING LYMPHOCYTIC ACTIVATION MOLECULE"/>
    <property type="match status" value="1"/>
</dbReference>
<dbReference type="Gene3D" id="2.60.40.10">
    <property type="entry name" value="Immunoglobulins"/>
    <property type="match status" value="2"/>
</dbReference>
<keyword evidence="6" id="KW-0812">Transmembrane</keyword>
<reference evidence="7" key="2">
    <citation type="submission" date="2025-09" db="UniProtKB">
        <authorList>
            <consortium name="Ensembl"/>
        </authorList>
    </citation>
    <scope>IDENTIFICATION</scope>
</reference>
<keyword evidence="3 6" id="KW-0472">Membrane</keyword>
<proteinExistence type="predicted"/>
<evidence type="ECO:0000256" key="4">
    <source>
        <dbReference type="ARBA" id="ARBA00023180"/>
    </source>
</evidence>
<dbReference type="Ensembl" id="ENSBJAT00000024110.1">
    <property type="protein sequence ID" value="ENSBJAP00000023457.1"/>
    <property type="gene ID" value="ENSBJAG00000015171.1"/>
</dbReference>
<feature type="transmembrane region" description="Helical" evidence="6">
    <location>
        <begin position="191"/>
        <end position="214"/>
    </location>
</feature>
<dbReference type="AlphaFoldDB" id="A0A8C0BXF6"/>
<evidence type="ECO:0008006" key="9">
    <source>
        <dbReference type="Google" id="ProtNLM"/>
    </source>
</evidence>
<keyword evidence="6" id="KW-1133">Transmembrane helix</keyword>
<dbReference type="PANTHER" id="PTHR12080:SF121">
    <property type="entry name" value="IG-LIKE DOMAIN-CONTAINING PROTEIN-RELATED"/>
    <property type="match status" value="1"/>
</dbReference>
<evidence type="ECO:0000313" key="8">
    <source>
        <dbReference type="Proteomes" id="UP000694555"/>
    </source>
</evidence>
<name>A0A8C0BXF6_9AVES</name>
<keyword evidence="2" id="KW-0732">Signal</keyword>
<accession>A0A8C0BXF6</accession>
<organism evidence="7 8">
    <name type="scientific">Buteo japonicus</name>
    <dbReference type="NCBI Taxonomy" id="224669"/>
    <lineage>
        <taxon>Eukaryota</taxon>
        <taxon>Metazoa</taxon>
        <taxon>Chordata</taxon>
        <taxon>Craniata</taxon>
        <taxon>Vertebrata</taxon>
        <taxon>Euteleostomi</taxon>
        <taxon>Archelosauria</taxon>
        <taxon>Archosauria</taxon>
        <taxon>Dinosauria</taxon>
        <taxon>Saurischia</taxon>
        <taxon>Theropoda</taxon>
        <taxon>Coelurosauria</taxon>
        <taxon>Aves</taxon>
        <taxon>Neognathae</taxon>
        <taxon>Neoaves</taxon>
        <taxon>Telluraves</taxon>
        <taxon>Accipitrimorphae</taxon>
        <taxon>Accipitriformes</taxon>
        <taxon>Accipitridae</taxon>
        <taxon>Accipitrinae</taxon>
        <taxon>Buteo</taxon>
    </lineage>
</organism>
<dbReference type="InterPro" id="IPR036179">
    <property type="entry name" value="Ig-like_dom_sf"/>
</dbReference>
<dbReference type="GO" id="GO:0016020">
    <property type="term" value="C:membrane"/>
    <property type="evidence" value="ECO:0007669"/>
    <property type="project" value="UniProtKB-SubCell"/>
</dbReference>
<evidence type="ECO:0000256" key="1">
    <source>
        <dbReference type="ARBA" id="ARBA00004370"/>
    </source>
</evidence>
<reference evidence="7" key="1">
    <citation type="submission" date="2025-08" db="UniProtKB">
        <authorList>
            <consortium name="Ensembl"/>
        </authorList>
    </citation>
    <scope>IDENTIFICATION</scope>
</reference>
<evidence type="ECO:0000313" key="7">
    <source>
        <dbReference type="Ensembl" id="ENSBJAP00000023457.1"/>
    </source>
</evidence>
<keyword evidence="8" id="KW-1185">Reference proteome</keyword>
<evidence type="ECO:0000256" key="3">
    <source>
        <dbReference type="ARBA" id="ARBA00023136"/>
    </source>
</evidence>
<dbReference type="InterPro" id="IPR013783">
    <property type="entry name" value="Ig-like_fold"/>
</dbReference>
<feature type="compositionally biased region" description="Basic and acidic residues" evidence="5">
    <location>
        <begin position="316"/>
        <end position="325"/>
    </location>
</feature>
<evidence type="ECO:0000256" key="5">
    <source>
        <dbReference type="SAM" id="MobiDB-lite"/>
    </source>
</evidence>
<dbReference type="SUPFAM" id="SSF48726">
    <property type="entry name" value="Immunoglobulin"/>
    <property type="match status" value="1"/>
</dbReference>
<comment type="subcellular location">
    <subcellularLocation>
        <location evidence="1">Membrane</location>
    </subcellularLocation>
</comment>
<protein>
    <recommendedName>
        <fullName evidence="9">Ig-like domain-containing protein</fullName>
    </recommendedName>
</protein>